<reference evidence="8" key="2">
    <citation type="journal article" date="2023" name="Commun. Biol.">
        <title>Intrasexual cuticular hydrocarbon dimorphism in a wasp sheds light on hydrocarbon biosynthesis genes in Hymenoptera.</title>
        <authorList>
            <person name="Moris V.C."/>
            <person name="Podsiadlowski L."/>
            <person name="Martin S."/>
            <person name="Oeyen J.P."/>
            <person name="Donath A."/>
            <person name="Petersen M."/>
            <person name="Wilbrandt J."/>
            <person name="Misof B."/>
            <person name="Liedtke D."/>
            <person name="Thamm M."/>
            <person name="Scheiner R."/>
            <person name="Schmitt T."/>
            <person name="Niehuis O."/>
        </authorList>
    </citation>
    <scope>NUCLEOTIDE SEQUENCE</scope>
    <source>
        <strain evidence="8">GBR_01_08_01A</strain>
    </source>
</reference>
<evidence type="ECO:0000256" key="3">
    <source>
        <dbReference type="ARBA" id="ARBA00009205"/>
    </source>
</evidence>
<dbReference type="InterPro" id="IPR029416">
    <property type="entry name" value="CFAP300"/>
</dbReference>
<keyword evidence="9" id="KW-1185">Reference proteome</keyword>
<evidence type="ECO:0000256" key="4">
    <source>
        <dbReference type="ARBA" id="ARBA00022174"/>
    </source>
</evidence>
<keyword evidence="7" id="KW-0966">Cell projection</keyword>
<dbReference type="PANTHER" id="PTHR31078">
    <property type="entry name" value="CILIA- AND FLAGELLA-ASSOCIATED PROTEIN 300"/>
    <property type="match status" value="1"/>
</dbReference>
<evidence type="ECO:0000256" key="6">
    <source>
        <dbReference type="ARBA" id="ARBA00023212"/>
    </source>
</evidence>
<dbReference type="GO" id="GO:0005930">
    <property type="term" value="C:axoneme"/>
    <property type="evidence" value="ECO:0007669"/>
    <property type="project" value="UniProtKB-SubCell"/>
</dbReference>
<comment type="caution">
    <text evidence="8">The sequence shown here is derived from an EMBL/GenBank/DDBJ whole genome shotgun (WGS) entry which is preliminary data.</text>
</comment>
<name>A0AAD9RJ94_9HYME</name>
<accession>A0AAD9RJ94</accession>
<keyword evidence="5" id="KW-0963">Cytoplasm</keyword>
<dbReference type="PANTHER" id="PTHR31078:SF1">
    <property type="entry name" value="CILIA- AND FLAGELLA-ASSOCIATED PROTEIN 300"/>
    <property type="match status" value="1"/>
</dbReference>
<dbReference type="EMBL" id="JAIFRP010000046">
    <property type="protein sequence ID" value="KAK2580782.1"/>
    <property type="molecule type" value="Genomic_DNA"/>
</dbReference>
<dbReference type="Pfam" id="PF14926">
    <property type="entry name" value="CFAP300"/>
    <property type="match status" value="1"/>
</dbReference>
<dbReference type="AlphaFoldDB" id="A0AAD9RJ94"/>
<evidence type="ECO:0000256" key="2">
    <source>
        <dbReference type="ARBA" id="ARBA00004430"/>
    </source>
</evidence>
<evidence type="ECO:0000313" key="9">
    <source>
        <dbReference type="Proteomes" id="UP001258017"/>
    </source>
</evidence>
<comment type="similarity">
    <text evidence="3">Belongs to the CFAP300 family.</text>
</comment>
<reference evidence="8" key="1">
    <citation type="submission" date="2021-08" db="EMBL/GenBank/DDBJ databases">
        <authorList>
            <person name="Misof B."/>
            <person name="Oliver O."/>
            <person name="Podsiadlowski L."/>
            <person name="Donath A."/>
            <person name="Peters R."/>
            <person name="Mayer C."/>
            <person name="Rust J."/>
            <person name="Gunkel S."/>
            <person name="Lesny P."/>
            <person name="Martin S."/>
            <person name="Oeyen J.P."/>
            <person name="Petersen M."/>
            <person name="Panagiotis P."/>
            <person name="Wilbrandt J."/>
            <person name="Tanja T."/>
        </authorList>
    </citation>
    <scope>NUCLEOTIDE SEQUENCE</scope>
    <source>
        <strain evidence="8">GBR_01_08_01A</strain>
        <tissue evidence="8">Thorax + abdomen</tissue>
    </source>
</reference>
<protein>
    <recommendedName>
        <fullName evidence="4">Cilia- and flagella-associated protein 300</fullName>
    </recommendedName>
</protein>
<gene>
    <name evidence="8" type="ORF">KPH14_011517</name>
</gene>
<keyword evidence="6" id="KW-0206">Cytoskeleton</keyword>
<sequence length="262" mass="30161">MDITPQYTFIPLADKNYLGINDKTTENLLCKWGLKGNIVIQHFTFNESFHSYHKYQLADAFFKSNVVAKNLLTKAGNSWIKQGITASTVDVEQIPCSVVNMSFFDKLKNPHNEIIHNSGIIRKRYDTKINDFLVSDKLREMLLDEESLSYCLYAENERKEFIFCILQILVLGGILCQYEDTLEPYLNTTKCIYKDLIRVQKQKHLDDVSVCTSVLKVIAKDDRNQAYFPNNPCNVQNVGFLLIDGDLREITTFLHQFGGYCA</sequence>
<evidence type="ECO:0000313" key="8">
    <source>
        <dbReference type="EMBL" id="KAK2580782.1"/>
    </source>
</evidence>
<organism evidence="8 9">
    <name type="scientific">Odynerus spinipes</name>
    <dbReference type="NCBI Taxonomy" id="1348599"/>
    <lineage>
        <taxon>Eukaryota</taxon>
        <taxon>Metazoa</taxon>
        <taxon>Ecdysozoa</taxon>
        <taxon>Arthropoda</taxon>
        <taxon>Hexapoda</taxon>
        <taxon>Insecta</taxon>
        <taxon>Pterygota</taxon>
        <taxon>Neoptera</taxon>
        <taxon>Endopterygota</taxon>
        <taxon>Hymenoptera</taxon>
        <taxon>Apocrita</taxon>
        <taxon>Aculeata</taxon>
        <taxon>Vespoidea</taxon>
        <taxon>Vespidae</taxon>
        <taxon>Eumeninae</taxon>
        <taxon>Odynerus</taxon>
    </lineage>
</organism>
<comment type="subcellular location">
    <subcellularLocation>
        <location evidence="2">Cytoplasm</location>
        <location evidence="2">Cytoskeleton</location>
        <location evidence="2">Cilium axoneme</location>
    </subcellularLocation>
</comment>
<dbReference type="Proteomes" id="UP001258017">
    <property type="component" value="Unassembled WGS sequence"/>
</dbReference>
<evidence type="ECO:0000256" key="7">
    <source>
        <dbReference type="ARBA" id="ARBA00023273"/>
    </source>
</evidence>
<proteinExistence type="inferred from homology"/>
<evidence type="ECO:0000256" key="1">
    <source>
        <dbReference type="ARBA" id="ARBA00002404"/>
    </source>
</evidence>
<evidence type="ECO:0000256" key="5">
    <source>
        <dbReference type="ARBA" id="ARBA00022490"/>
    </source>
</evidence>
<comment type="function">
    <text evidence="1">Cilium- and flagellum-specific protein that plays a role in axonemal structure organization and motility. May play a role in outer and inner dynein arm assembly.</text>
</comment>